<feature type="domain" description="Secretion system C-terminal sorting" evidence="3">
    <location>
        <begin position="285"/>
        <end position="344"/>
    </location>
</feature>
<evidence type="ECO:0000259" key="3">
    <source>
        <dbReference type="Pfam" id="PF18962"/>
    </source>
</evidence>
<keyword evidence="1 2" id="KW-0732">Signal</keyword>
<dbReference type="RefSeq" id="WP_303300016.1">
    <property type="nucleotide sequence ID" value="NZ_BAABDA010000042.1"/>
</dbReference>
<gene>
    <name evidence="4" type="ORF">Q4Q40_02075</name>
</gene>
<comment type="caution">
    <text evidence="4">The sequence shown here is derived from an EMBL/GenBank/DDBJ whole genome shotgun (WGS) entry which is preliminary data.</text>
</comment>
<protein>
    <submittedName>
        <fullName evidence="4">LamG-like jellyroll fold domain-containing protein</fullName>
    </submittedName>
</protein>
<dbReference type="Proteomes" id="UP001176806">
    <property type="component" value="Unassembled WGS sequence"/>
</dbReference>
<organism evidence="4 5">
    <name type="scientific">Flavivirga jejuensis</name>
    <dbReference type="NCBI Taxonomy" id="870487"/>
    <lineage>
        <taxon>Bacteria</taxon>
        <taxon>Pseudomonadati</taxon>
        <taxon>Bacteroidota</taxon>
        <taxon>Flavobacteriia</taxon>
        <taxon>Flavobacteriales</taxon>
        <taxon>Flavobacteriaceae</taxon>
        <taxon>Flavivirga</taxon>
    </lineage>
</organism>
<keyword evidence="5" id="KW-1185">Reference proteome</keyword>
<reference evidence="4" key="1">
    <citation type="submission" date="2023-07" db="EMBL/GenBank/DDBJ databases">
        <title>Two novel species in the genus Flavivirga.</title>
        <authorList>
            <person name="Kwon K."/>
        </authorList>
    </citation>
    <scope>NUCLEOTIDE SEQUENCE</scope>
    <source>
        <strain evidence="4">KACC 14158</strain>
    </source>
</reference>
<dbReference type="InterPro" id="IPR013320">
    <property type="entry name" value="ConA-like_dom_sf"/>
</dbReference>
<accession>A0ABT8WIH6</accession>
<dbReference type="Pfam" id="PF13385">
    <property type="entry name" value="Laminin_G_3"/>
    <property type="match status" value="1"/>
</dbReference>
<dbReference type="InterPro" id="IPR026444">
    <property type="entry name" value="Secre_tail"/>
</dbReference>
<evidence type="ECO:0000256" key="1">
    <source>
        <dbReference type="ARBA" id="ARBA00022729"/>
    </source>
</evidence>
<evidence type="ECO:0000313" key="4">
    <source>
        <dbReference type="EMBL" id="MDO5972959.1"/>
    </source>
</evidence>
<dbReference type="NCBIfam" id="TIGR04183">
    <property type="entry name" value="Por_Secre_tail"/>
    <property type="match status" value="1"/>
</dbReference>
<evidence type="ECO:0000256" key="2">
    <source>
        <dbReference type="SAM" id="SignalP"/>
    </source>
</evidence>
<dbReference type="Gene3D" id="2.60.120.200">
    <property type="match status" value="1"/>
</dbReference>
<dbReference type="Pfam" id="PF18962">
    <property type="entry name" value="Por_Secre_tail"/>
    <property type="match status" value="1"/>
</dbReference>
<name>A0ABT8WIH6_9FLAO</name>
<dbReference type="EMBL" id="JAUOEL010000001">
    <property type="protein sequence ID" value="MDO5972959.1"/>
    <property type="molecule type" value="Genomic_DNA"/>
</dbReference>
<feature type="chain" id="PRO_5047178221" evidence="2">
    <location>
        <begin position="24"/>
        <end position="351"/>
    </location>
</feature>
<sequence>MKKLLKKLSFVAILFLTFATVQAQTPVVHLKFDNNLNNDGSGSLAFEVGGANSAGVTVPYSANNIEGSAAINFTLIGDDTDPSYNLIQNGGGFDAQIRSTTNSSITGSDARTVSAWVRYDDRLDTTNGSHTIVNMGDPAAPGGSYGRTTFTFAAANNEIQLGVSGANLKHFYTNGEDIEDLGWHHVAYTYPSAGTLGDIVYYLDGVAVDDNDAGGGGNENIVLSTTADKIYIGTRGNNTTKWFDGGGIDDVRIFDVELTAAQMLNVYNENVLSIAGFAFGELKAYPNEVVDFLQIETASNNSLEINVFDITGKAIIKTSGNSVDMSSLNSGLYIVKVREDNKVANLKILKK</sequence>
<proteinExistence type="predicted"/>
<dbReference type="SUPFAM" id="SSF49899">
    <property type="entry name" value="Concanavalin A-like lectins/glucanases"/>
    <property type="match status" value="1"/>
</dbReference>
<feature type="signal peptide" evidence="2">
    <location>
        <begin position="1"/>
        <end position="23"/>
    </location>
</feature>
<evidence type="ECO:0000313" key="5">
    <source>
        <dbReference type="Proteomes" id="UP001176806"/>
    </source>
</evidence>